<protein>
    <submittedName>
        <fullName evidence="2">Uncharacterized protein</fullName>
    </submittedName>
</protein>
<gene>
    <name evidence="2" type="ORF">HA50_27220</name>
</gene>
<dbReference type="Proteomes" id="UP000193749">
    <property type="component" value="Unassembled WGS sequence"/>
</dbReference>
<reference evidence="2 3" key="1">
    <citation type="journal article" date="2017" name="Antonie Van Leeuwenhoek">
        <title>Phylogenomic resolution of the bacterial genus Pantoea and its relationship with Erwinia and Tatumella.</title>
        <authorList>
            <person name="Palmer M."/>
            <person name="Steenkamp E.T."/>
            <person name="Coetzee M.P."/>
            <person name="Chan W.Y."/>
            <person name="van Zyl E."/>
            <person name="De Maayer P."/>
            <person name="Coutinho T.A."/>
            <person name="Blom J."/>
            <person name="Smits T.H."/>
            <person name="Duffy B."/>
            <person name="Venter S.N."/>
        </authorList>
    </citation>
    <scope>NUCLEOTIDE SEQUENCE [LARGE SCALE GENOMIC DNA]</scope>
    <source>
        <strain evidence="2 3">LMG 2657</strain>
    </source>
</reference>
<evidence type="ECO:0000256" key="1">
    <source>
        <dbReference type="SAM" id="MobiDB-lite"/>
    </source>
</evidence>
<sequence length="140" mass="14470">MAAARNRLSITSVAFCRQWSTCRTSDITRSAVPDRQNQTQDVAGLSRDTDNANGHIDKIFDKEKVENQMAFAQGAQELAGKVAADWAIGGTYSMVASAVAGALGGLSAGNLGAAASGAMAPYIANEIKQKTTTCSSVGSP</sequence>
<accession>A0A1X1EMP6</accession>
<dbReference type="OrthoDB" id="6956214at2"/>
<dbReference type="AlphaFoldDB" id="A0A1X1EMP6"/>
<dbReference type="STRING" id="55209.HA50_27220"/>
<evidence type="ECO:0000313" key="3">
    <source>
        <dbReference type="Proteomes" id="UP000193749"/>
    </source>
</evidence>
<proteinExistence type="predicted"/>
<organism evidence="2 3">
    <name type="scientific">Pantoea cypripedii</name>
    <name type="common">Pectobacterium cypripedii</name>
    <name type="synonym">Erwinia cypripedii</name>
    <dbReference type="NCBI Taxonomy" id="55209"/>
    <lineage>
        <taxon>Bacteria</taxon>
        <taxon>Pseudomonadati</taxon>
        <taxon>Pseudomonadota</taxon>
        <taxon>Gammaproteobacteria</taxon>
        <taxon>Enterobacterales</taxon>
        <taxon>Erwiniaceae</taxon>
        <taxon>Pantoea</taxon>
    </lineage>
</organism>
<comment type="caution">
    <text evidence="2">The sequence shown here is derived from an EMBL/GenBank/DDBJ whole genome shotgun (WGS) entry which is preliminary data.</text>
</comment>
<name>A0A1X1EMP6_PANCY</name>
<dbReference type="EMBL" id="MLJI01000002">
    <property type="protein sequence ID" value="ORM90227.1"/>
    <property type="molecule type" value="Genomic_DNA"/>
</dbReference>
<keyword evidence="3" id="KW-1185">Reference proteome</keyword>
<dbReference type="RefSeq" id="WP_084879991.1">
    <property type="nucleotide sequence ID" value="NZ_JAGGMY010000002.1"/>
</dbReference>
<feature type="region of interest" description="Disordered" evidence="1">
    <location>
        <begin position="31"/>
        <end position="50"/>
    </location>
</feature>
<evidence type="ECO:0000313" key="2">
    <source>
        <dbReference type="EMBL" id="ORM90227.1"/>
    </source>
</evidence>